<dbReference type="Gene3D" id="3.40.50.12370">
    <property type="match status" value="1"/>
</dbReference>
<dbReference type="PANTHER" id="PTHR46268">
    <property type="entry name" value="STRESS RESPONSE PROTEIN NHAX"/>
    <property type="match status" value="1"/>
</dbReference>
<name>A0A162ZSR4_9FLAO</name>
<feature type="domain" description="UspA" evidence="2">
    <location>
        <begin position="17"/>
        <end position="126"/>
    </location>
</feature>
<protein>
    <recommendedName>
        <fullName evidence="2">UspA domain-containing protein</fullName>
    </recommendedName>
</protein>
<organism evidence="3 4">
    <name type="scientific">Aquimarina aggregata</name>
    <dbReference type="NCBI Taxonomy" id="1642818"/>
    <lineage>
        <taxon>Bacteria</taxon>
        <taxon>Pseudomonadati</taxon>
        <taxon>Bacteroidota</taxon>
        <taxon>Flavobacteriia</taxon>
        <taxon>Flavobacteriales</taxon>
        <taxon>Flavobacteriaceae</taxon>
        <taxon>Aquimarina</taxon>
    </lineage>
</organism>
<accession>A0A162ZSR4</accession>
<dbReference type="AlphaFoldDB" id="A0A162ZSR4"/>
<dbReference type="Pfam" id="PF00582">
    <property type="entry name" value="Usp"/>
    <property type="match status" value="1"/>
</dbReference>
<comment type="caution">
    <text evidence="3">The sequence shown here is derived from an EMBL/GenBank/DDBJ whole genome shotgun (WGS) entry which is preliminary data.</text>
</comment>
<evidence type="ECO:0000313" key="3">
    <source>
        <dbReference type="EMBL" id="KZS40001.1"/>
    </source>
</evidence>
<reference evidence="3 4" key="1">
    <citation type="submission" date="2016-01" db="EMBL/GenBank/DDBJ databases">
        <title>The draft genome sequence of Aquimarina sp. RZW4-3-2.</title>
        <authorList>
            <person name="Wang Y."/>
        </authorList>
    </citation>
    <scope>NUCLEOTIDE SEQUENCE [LARGE SCALE GENOMIC DNA]</scope>
    <source>
        <strain evidence="3 4">RZW4-3-2</strain>
    </source>
</reference>
<keyword evidence="4" id="KW-1185">Reference proteome</keyword>
<dbReference type="STRING" id="1642818.AWE51_10195"/>
<dbReference type="SUPFAM" id="SSF52402">
    <property type="entry name" value="Adenine nucleotide alpha hydrolases-like"/>
    <property type="match status" value="2"/>
</dbReference>
<dbReference type="EMBL" id="LQRT01000024">
    <property type="protein sequence ID" value="KZS40001.1"/>
    <property type="molecule type" value="Genomic_DNA"/>
</dbReference>
<evidence type="ECO:0000313" key="4">
    <source>
        <dbReference type="Proteomes" id="UP000076715"/>
    </source>
</evidence>
<dbReference type="CDD" id="cd00293">
    <property type="entry name" value="USP-like"/>
    <property type="match status" value="1"/>
</dbReference>
<dbReference type="InterPro" id="IPR006016">
    <property type="entry name" value="UspA"/>
</dbReference>
<evidence type="ECO:0000256" key="1">
    <source>
        <dbReference type="ARBA" id="ARBA00008791"/>
    </source>
</evidence>
<evidence type="ECO:0000259" key="2">
    <source>
        <dbReference type="Pfam" id="PF00582"/>
    </source>
</evidence>
<sequence length="261" mass="29627">MQLYKGTTCTFYVLHAYDLSSVQLATTISSQRIGYLYDSVRVQSQEGLKTVLEDIKNSRTDAAHSFVTISKPGSLAHAIQEVITKDYFDMIVIGTKGATGAKEIFLGSNTHNVIKNVNNCPILVIPEMYTFKGISEIGFATDFKRIYHRSEIAPILHLSKSYDATIRMIHIYDQPELGSIQSYNSSSLEHFFKSVKYDFHVIPDFSTLENAVDLFISDLKIDILVMINYEHSFIKRLLREEVIKKITFHTTIPFLIIPADT</sequence>
<proteinExistence type="inferred from homology"/>
<dbReference type="PANTHER" id="PTHR46268:SF6">
    <property type="entry name" value="UNIVERSAL STRESS PROTEIN UP12"/>
    <property type="match status" value="1"/>
</dbReference>
<gene>
    <name evidence="3" type="ORF">AWE51_10195</name>
</gene>
<dbReference type="Proteomes" id="UP000076715">
    <property type="component" value="Unassembled WGS sequence"/>
</dbReference>
<comment type="similarity">
    <text evidence="1">Belongs to the universal stress protein A family.</text>
</comment>